<dbReference type="InterPro" id="IPR029058">
    <property type="entry name" value="AB_hydrolase_fold"/>
</dbReference>
<reference evidence="3 4" key="1">
    <citation type="submission" date="2023-07" db="EMBL/GenBank/DDBJ databases">
        <title>Sorghum-associated microbial communities from plants grown in Nebraska, USA.</title>
        <authorList>
            <person name="Schachtman D."/>
        </authorList>
    </citation>
    <scope>NUCLEOTIDE SEQUENCE [LARGE SCALE GENOMIC DNA]</scope>
    <source>
        <strain evidence="3 4">DS1607</strain>
    </source>
</reference>
<feature type="domain" description="AB hydrolase-1" evidence="2">
    <location>
        <begin position="18"/>
        <end position="255"/>
    </location>
</feature>
<dbReference type="RefSeq" id="WP_307689158.1">
    <property type="nucleotide sequence ID" value="NZ_JAUSRO010000004.1"/>
</dbReference>
<proteinExistence type="inferred from homology"/>
<evidence type="ECO:0000259" key="2">
    <source>
        <dbReference type="Pfam" id="PF12697"/>
    </source>
</evidence>
<accession>A0ABT9S4R3</accession>
<gene>
    <name evidence="3" type="ORF">J2W36_001585</name>
</gene>
<dbReference type="EMBL" id="JAUSRO010000004">
    <property type="protein sequence ID" value="MDP9899340.1"/>
    <property type="molecule type" value="Genomic_DNA"/>
</dbReference>
<organism evidence="3 4">
    <name type="scientific">Variovorax ginsengisoli</name>
    <dbReference type="NCBI Taxonomy" id="363844"/>
    <lineage>
        <taxon>Bacteria</taxon>
        <taxon>Pseudomonadati</taxon>
        <taxon>Pseudomonadota</taxon>
        <taxon>Betaproteobacteria</taxon>
        <taxon>Burkholderiales</taxon>
        <taxon>Comamonadaceae</taxon>
        <taxon>Variovorax</taxon>
    </lineage>
</organism>
<protein>
    <submittedName>
        <fullName evidence="3">Sigma-B regulation protein RsbQ</fullName>
    </submittedName>
</protein>
<dbReference type="SUPFAM" id="SSF53474">
    <property type="entry name" value="alpha/beta-Hydrolases"/>
    <property type="match status" value="1"/>
</dbReference>
<dbReference type="InterPro" id="IPR000073">
    <property type="entry name" value="AB_hydrolase_1"/>
</dbReference>
<dbReference type="Proteomes" id="UP001226867">
    <property type="component" value="Unassembled WGS sequence"/>
</dbReference>
<comment type="similarity">
    <text evidence="1">Belongs to the AB hydrolase superfamily.</text>
</comment>
<comment type="caution">
    <text evidence="3">The sequence shown here is derived from an EMBL/GenBank/DDBJ whole genome shotgun (WGS) entry which is preliminary data.</text>
</comment>
<sequence>MSVLQRHNVTRTGAGKTLLFVHGYGCDQNVWHQVANALVADHDIVLYDCAGCGAADPTLYDTVRHATLDGHADDLIAICEAAQLDRPVLVAHSVGTMIGVLAARRRPDLFDSLVLIAPSPSYLNHGPYVGGFEREDIDSLLDTLESNHFRWARMMAPVIMGNPDKPELAGALGDSFCRMESSVARHFARVTFLADHRADLDGMPVPSLLMQCSDDALAAPAVGEYLAARMAGSRLVHLAATGHCPHMSAPAEVVDILTDFLRQQS</sequence>
<name>A0ABT9S4R3_9BURK</name>
<dbReference type="PANTHER" id="PTHR43039">
    <property type="entry name" value="ESTERASE-RELATED"/>
    <property type="match status" value="1"/>
</dbReference>
<dbReference type="Gene3D" id="3.40.50.1820">
    <property type="entry name" value="alpha/beta hydrolase"/>
    <property type="match status" value="1"/>
</dbReference>
<evidence type="ECO:0000313" key="4">
    <source>
        <dbReference type="Proteomes" id="UP001226867"/>
    </source>
</evidence>
<evidence type="ECO:0000256" key="1">
    <source>
        <dbReference type="ARBA" id="ARBA00008645"/>
    </source>
</evidence>
<evidence type="ECO:0000313" key="3">
    <source>
        <dbReference type="EMBL" id="MDP9899340.1"/>
    </source>
</evidence>
<keyword evidence="4" id="KW-1185">Reference proteome</keyword>
<dbReference type="Pfam" id="PF12697">
    <property type="entry name" value="Abhydrolase_6"/>
    <property type="match status" value="1"/>
</dbReference>